<dbReference type="Proteomes" id="UP001157961">
    <property type="component" value="Unassembled WGS sequence"/>
</dbReference>
<evidence type="ECO:0000313" key="2">
    <source>
        <dbReference type="EMBL" id="SMP35093.1"/>
    </source>
</evidence>
<proteinExistence type="predicted"/>
<dbReference type="SUPFAM" id="SSF51294">
    <property type="entry name" value="Hedgehog/intein (Hint) domain"/>
    <property type="match status" value="1"/>
</dbReference>
<feature type="domain" description="Hedgehog/Intein (Hint)" evidence="1">
    <location>
        <begin position="132"/>
        <end position="274"/>
    </location>
</feature>
<organism evidence="2 3">
    <name type="scientific">Shimia sagamensis</name>
    <dbReference type="NCBI Taxonomy" id="1566352"/>
    <lineage>
        <taxon>Bacteria</taxon>
        <taxon>Pseudomonadati</taxon>
        <taxon>Pseudomonadota</taxon>
        <taxon>Alphaproteobacteria</taxon>
        <taxon>Rhodobacterales</taxon>
        <taxon>Roseobacteraceae</taxon>
    </lineage>
</organism>
<accession>A0ABY1PIT0</accession>
<evidence type="ECO:0000313" key="3">
    <source>
        <dbReference type="Proteomes" id="UP001157961"/>
    </source>
</evidence>
<gene>
    <name evidence="2" type="ORF">SAMN06265373_1115</name>
</gene>
<reference evidence="2 3" key="1">
    <citation type="submission" date="2017-05" db="EMBL/GenBank/DDBJ databases">
        <authorList>
            <person name="Varghese N."/>
            <person name="Submissions S."/>
        </authorList>
    </citation>
    <scope>NUCLEOTIDE SEQUENCE [LARGE SCALE GENOMIC DNA]</scope>
    <source>
        <strain evidence="2 3">DSM 29734</strain>
    </source>
</reference>
<comment type="caution">
    <text evidence="2">The sequence shown here is derived from an EMBL/GenBank/DDBJ whole genome shotgun (WGS) entry which is preliminary data.</text>
</comment>
<protein>
    <submittedName>
        <fullName evidence="2">Hint domain-containing protein</fullName>
    </submittedName>
</protein>
<dbReference type="InterPro" id="IPR028992">
    <property type="entry name" value="Hedgehog/Intein_dom"/>
</dbReference>
<name>A0ABY1PIT0_9RHOB</name>
<keyword evidence="3" id="KW-1185">Reference proteome</keyword>
<dbReference type="EMBL" id="FXTY01000011">
    <property type="protein sequence ID" value="SMP35093.1"/>
    <property type="molecule type" value="Genomic_DNA"/>
</dbReference>
<dbReference type="InterPro" id="IPR036844">
    <property type="entry name" value="Hint_dom_sf"/>
</dbReference>
<dbReference type="Pfam" id="PF13403">
    <property type="entry name" value="Hint_2"/>
    <property type="match status" value="1"/>
</dbReference>
<sequence length="323" mass="35753">MQTSYTVQFYCLDPRKGIPPGDFLVPIKMQVSVSENDGTVAAISQDDNDRLLLGMKLTQIFEGDVIGLEAGGIYKEVEGISFVLCSKDGARYLFAPTDGSILQGARFLWSSIKNRSALEQVVIGQITVPSATPGKLIATPSGQKPVTELQKGDQVITRGHGIQEVSWIGHRKICERELQFFPKSVPVLIGQGAMGHGLPERDVLVGSSTRVLLTNRLLKPGHRKPGLLVAARYLTSFAGVSIADCNSFCWTHFNFDRHELVLIDGIWIESFQPNDPSLQGLSNVQRDELFQFFPELRQKQPRASNRCHLNSVKKGALYPFRTD</sequence>
<evidence type="ECO:0000259" key="1">
    <source>
        <dbReference type="Pfam" id="PF13403"/>
    </source>
</evidence>